<dbReference type="InParanoid" id="A0A6P7GLA1"/>
<name>A0A6P7GLA1_DIAVI</name>
<organism evidence="2">
    <name type="scientific">Diabrotica virgifera virgifera</name>
    <name type="common">western corn rootworm</name>
    <dbReference type="NCBI Taxonomy" id="50390"/>
    <lineage>
        <taxon>Eukaryota</taxon>
        <taxon>Metazoa</taxon>
        <taxon>Ecdysozoa</taxon>
        <taxon>Arthropoda</taxon>
        <taxon>Hexapoda</taxon>
        <taxon>Insecta</taxon>
        <taxon>Pterygota</taxon>
        <taxon>Neoptera</taxon>
        <taxon>Endopterygota</taxon>
        <taxon>Coleoptera</taxon>
        <taxon>Polyphaga</taxon>
        <taxon>Cucujiformia</taxon>
        <taxon>Chrysomeloidea</taxon>
        <taxon>Chrysomelidae</taxon>
        <taxon>Galerucinae</taxon>
        <taxon>Diabroticina</taxon>
        <taxon>Diabroticites</taxon>
        <taxon>Diabrotica</taxon>
    </lineage>
</organism>
<sequence>MDAARGPVENGTRLDEVPSSSAAMSKTTTISTIAVQSGKTRIVIALLHCGDWISLKILEITPELTTLGNTLAEALDLQKAHDEVLRQLQVNLTLLFSYLTLVIN</sequence>
<proteinExistence type="predicted"/>
<dbReference type="AlphaFoldDB" id="A0A6P7GLA1"/>
<evidence type="ECO:0000256" key="1">
    <source>
        <dbReference type="SAM" id="MobiDB-lite"/>
    </source>
</evidence>
<gene>
    <name evidence="2" type="primary">LOC114339553</name>
</gene>
<dbReference type="RefSeq" id="XP_028146003.1">
    <property type="nucleotide sequence ID" value="XM_028290202.1"/>
</dbReference>
<feature type="region of interest" description="Disordered" evidence="1">
    <location>
        <begin position="1"/>
        <end position="26"/>
    </location>
</feature>
<evidence type="ECO:0000313" key="2">
    <source>
        <dbReference type="RefSeq" id="XP_028146003.1"/>
    </source>
</evidence>
<protein>
    <submittedName>
        <fullName evidence="2">Coiled-coil domain-containing protein 141-like</fullName>
    </submittedName>
</protein>
<reference evidence="2" key="1">
    <citation type="submission" date="2025-08" db="UniProtKB">
        <authorList>
            <consortium name="RefSeq"/>
        </authorList>
    </citation>
    <scope>IDENTIFICATION</scope>
    <source>
        <tissue evidence="2">Whole insect</tissue>
    </source>
</reference>
<accession>A0A6P7GLA1</accession>